<comment type="function">
    <text evidence="9">This protein specifically catalyzes the removal of signal peptides from prolipoproteins.</text>
</comment>
<keyword evidence="8 9" id="KW-0472">Membrane</keyword>
<evidence type="ECO:0000256" key="3">
    <source>
        <dbReference type="ARBA" id="ARBA00022670"/>
    </source>
</evidence>
<evidence type="ECO:0000256" key="6">
    <source>
        <dbReference type="ARBA" id="ARBA00022801"/>
    </source>
</evidence>
<evidence type="ECO:0000256" key="2">
    <source>
        <dbReference type="ARBA" id="ARBA00022475"/>
    </source>
</evidence>
<comment type="caution">
    <text evidence="11">The sequence shown here is derived from an EMBL/GenBank/DDBJ whole genome shotgun (WGS) entry which is preliminary data.</text>
</comment>
<feature type="transmembrane region" description="Helical" evidence="9">
    <location>
        <begin position="105"/>
        <end position="126"/>
    </location>
</feature>
<comment type="pathway">
    <text evidence="9">Protein modification; lipoprotein biosynthesis (signal peptide cleavage).</text>
</comment>
<name>A0A7Z0ILW6_9ACTN</name>
<keyword evidence="3 9" id="KW-0645">Protease</keyword>
<evidence type="ECO:0000313" key="11">
    <source>
        <dbReference type="EMBL" id="NYI72109.1"/>
    </source>
</evidence>
<keyword evidence="2 9" id="KW-1003">Cell membrane</keyword>
<keyword evidence="5 9" id="KW-0064">Aspartyl protease</keyword>
<feature type="transmembrane region" description="Helical" evidence="9">
    <location>
        <begin position="146"/>
        <end position="169"/>
    </location>
</feature>
<organism evidence="11 12">
    <name type="scientific">Naumannella cuiyingiana</name>
    <dbReference type="NCBI Taxonomy" id="1347891"/>
    <lineage>
        <taxon>Bacteria</taxon>
        <taxon>Bacillati</taxon>
        <taxon>Actinomycetota</taxon>
        <taxon>Actinomycetes</taxon>
        <taxon>Propionibacteriales</taxon>
        <taxon>Propionibacteriaceae</taxon>
        <taxon>Naumannella</taxon>
    </lineage>
</organism>
<evidence type="ECO:0000256" key="10">
    <source>
        <dbReference type="RuleBase" id="RU004181"/>
    </source>
</evidence>
<reference evidence="11 12" key="1">
    <citation type="submission" date="2020-07" db="EMBL/GenBank/DDBJ databases">
        <title>Sequencing the genomes of 1000 actinobacteria strains.</title>
        <authorList>
            <person name="Klenk H.-P."/>
        </authorList>
    </citation>
    <scope>NUCLEOTIDE SEQUENCE [LARGE SCALE GENOMIC DNA]</scope>
    <source>
        <strain evidence="11 12">DSM 103164</strain>
    </source>
</reference>
<keyword evidence="4 9" id="KW-0812">Transmembrane</keyword>
<evidence type="ECO:0000256" key="1">
    <source>
        <dbReference type="ARBA" id="ARBA00006139"/>
    </source>
</evidence>
<dbReference type="EMBL" id="JACBZS010000001">
    <property type="protein sequence ID" value="NYI72109.1"/>
    <property type="molecule type" value="Genomic_DNA"/>
</dbReference>
<dbReference type="PANTHER" id="PTHR33695:SF1">
    <property type="entry name" value="LIPOPROTEIN SIGNAL PEPTIDASE"/>
    <property type="match status" value="1"/>
</dbReference>
<evidence type="ECO:0000256" key="9">
    <source>
        <dbReference type="HAMAP-Rule" id="MF_00161"/>
    </source>
</evidence>
<comment type="subcellular location">
    <subcellularLocation>
        <location evidence="9">Cell membrane</location>
        <topology evidence="9">Multi-pass membrane protein</topology>
    </subcellularLocation>
</comment>
<keyword evidence="12" id="KW-1185">Reference proteome</keyword>
<dbReference type="UniPathway" id="UPA00665"/>
<proteinExistence type="inferred from homology"/>
<dbReference type="PANTHER" id="PTHR33695">
    <property type="entry name" value="LIPOPROTEIN SIGNAL PEPTIDASE"/>
    <property type="match status" value="1"/>
</dbReference>
<comment type="catalytic activity">
    <reaction evidence="9">
        <text>Release of signal peptides from bacterial membrane prolipoproteins. Hydrolyzes -Xaa-Yaa-Zaa-|-(S,diacylglyceryl)Cys-, in which Xaa is hydrophobic (preferably Leu), and Yaa (Ala or Ser) and Zaa (Gly or Ala) have small, neutral side chains.</text>
        <dbReference type="EC" id="3.4.23.36"/>
    </reaction>
</comment>
<dbReference type="Proteomes" id="UP000527616">
    <property type="component" value="Unassembled WGS sequence"/>
</dbReference>
<sequence length="193" mass="20468">MPSAVDQHRAAAEVRPARWPALAIALGLAAALLSADQLAKEWALRSLTPGRSVPFVGELLQFRLLFNSGAAFSLGTGYTWIFSMLAIAAVIGIAAYALPRLRHPAWAVAIGLLLAGIGGNLVDRIARPPAPLRGEVVDLLQLPNWPIFNLADVWICSAAVLIIAMSIFLRRGLDGRLITDDATGSRAEKAATG</sequence>
<dbReference type="AlphaFoldDB" id="A0A7Z0ILW6"/>
<dbReference type="EC" id="3.4.23.36" evidence="9"/>
<dbReference type="RefSeq" id="WP_179445847.1">
    <property type="nucleotide sequence ID" value="NZ_JACBZS010000001.1"/>
</dbReference>
<comment type="caution">
    <text evidence="9">Lacks conserved residue(s) required for the propagation of feature annotation.</text>
</comment>
<feature type="active site" evidence="9">
    <location>
        <position position="152"/>
    </location>
</feature>
<accession>A0A7Z0ILW6</accession>
<dbReference type="GO" id="GO:0004190">
    <property type="term" value="F:aspartic-type endopeptidase activity"/>
    <property type="evidence" value="ECO:0007669"/>
    <property type="project" value="UniProtKB-UniRule"/>
</dbReference>
<dbReference type="HAMAP" id="MF_00161">
    <property type="entry name" value="LspA"/>
    <property type="match status" value="1"/>
</dbReference>
<evidence type="ECO:0000256" key="7">
    <source>
        <dbReference type="ARBA" id="ARBA00022989"/>
    </source>
</evidence>
<gene>
    <name evidence="9" type="primary">lspA</name>
    <name evidence="11" type="ORF">GGQ54_002669</name>
</gene>
<protein>
    <recommendedName>
        <fullName evidence="9">Lipoprotein signal peptidase</fullName>
        <ecNumber evidence="9">3.4.23.36</ecNumber>
    </recommendedName>
    <alternativeName>
        <fullName evidence="9">Prolipoprotein signal peptidase</fullName>
    </alternativeName>
    <alternativeName>
        <fullName evidence="9">Signal peptidase II</fullName>
        <shortName evidence="9">SPase II</shortName>
    </alternativeName>
</protein>
<evidence type="ECO:0000256" key="4">
    <source>
        <dbReference type="ARBA" id="ARBA00022692"/>
    </source>
</evidence>
<evidence type="ECO:0000313" key="12">
    <source>
        <dbReference type="Proteomes" id="UP000527616"/>
    </source>
</evidence>
<comment type="similarity">
    <text evidence="1 9 10">Belongs to the peptidase A8 family.</text>
</comment>
<evidence type="ECO:0000256" key="5">
    <source>
        <dbReference type="ARBA" id="ARBA00022750"/>
    </source>
</evidence>
<dbReference type="GO" id="GO:0006508">
    <property type="term" value="P:proteolysis"/>
    <property type="evidence" value="ECO:0007669"/>
    <property type="project" value="UniProtKB-KW"/>
</dbReference>
<keyword evidence="6 9" id="KW-0378">Hydrolase</keyword>
<keyword evidence="7 9" id="KW-1133">Transmembrane helix</keyword>
<dbReference type="NCBIfam" id="TIGR00077">
    <property type="entry name" value="lspA"/>
    <property type="match status" value="1"/>
</dbReference>
<dbReference type="Pfam" id="PF01252">
    <property type="entry name" value="Peptidase_A8"/>
    <property type="match status" value="1"/>
</dbReference>
<feature type="transmembrane region" description="Helical" evidence="9">
    <location>
        <begin position="77"/>
        <end position="98"/>
    </location>
</feature>
<evidence type="ECO:0000256" key="8">
    <source>
        <dbReference type="ARBA" id="ARBA00023136"/>
    </source>
</evidence>
<dbReference type="PRINTS" id="PR00781">
    <property type="entry name" value="LIPOSIGPTASE"/>
</dbReference>
<feature type="active site" evidence="9">
    <location>
        <position position="138"/>
    </location>
</feature>
<dbReference type="InterPro" id="IPR001872">
    <property type="entry name" value="Peptidase_A8"/>
</dbReference>
<dbReference type="GO" id="GO:0005886">
    <property type="term" value="C:plasma membrane"/>
    <property type="evidence" value="ECO:0007669"/>
    <property type="project" value="UniProtKB-SubCell"/>
</dbReference>